<dbReference type="InterPro" id="IPR005097">
    <property type="entry name" value="Sacchrp_dh_NADP-bd"/>
</dbReference>
<dbReference type="SUPFAM" id="SSF51735">
    <property type="entry name" value="NAD(P)-binding Rossmann-fold domains"/>
    <property type="match status" value="1"/>
</dbReference>
<dbReference type="EMBL" id="CAJNOV010011736">
    <property type="protein sequence ID" value="CAF1459079.1"/>
    <property type="molecule type" value="Genomic_DNA"/>
</dbReference>
<dbReference type="AlphaFoldDB" id="A0A816AJA9"/>
<dbReference type="OrthoDB" id="10268090at2759"/>
<evidence type="ECO:0000259" key="1">
    <source>
        <dbReference type="Pfam" id="PF03435"/>
    </source>
</evidence>
<dbReference type="PANTHER" id="PTHR43796">
    <property type="entry name" value="CARBOXYNORSPERMIDINE SYNTHASE"/>
    <property type="match status" value="1"/>
</dbReference>
<dbReference type="InterPro" id="IPR025311">
    <property type="entry name" value="DUF4166"/>
</dbReference>
<gene>
    <name evidence="7" type="ORF">BYL167_LOCUS8915</name>
    <name evidence="3" type="ORF">CJN711_LOCUS24997</name>
    <name evidence="6" type="ORF">GIL414_LOCUS5127</name>
    <name evidence="4" type="ORF">KQP761_LOCUS21782</name>
    <name evidence="5" type="ORF">MBJ925_LOCUS4767</name>
    <name evidence="8" type="ORF">SMN809_LOCUS7238</name>
</gene>
<dbReference type="Pfam" id="PF13761">
    <property type="entry name" value="DUF4166"/>
    <property type="match status" value="1"/>
</dbReference>
<comment type="caution">
    <text evidence="4">The sequence shown here is derived from an EMBL/GenBank/DDBJ whole genome shotgun (WGS) entry which is preliminary data.</text>
</comment>
<dbReference type="EMBL" id="CAJNRE010000988">
    <property type="protein sequence ID" value="CAF1934354.1"/>
    <property type="molecule type" value="Genomic_DNA"/>
</dbReference>
<evidence type="ECO:0000313" key="8">
    <source>
        <dbReference type="EMBL" id="CAF3912709.1"/>
    </source>
</evidence>
<evidence type="ECO:0000313" key="5">
    <source>
        <dbReference type="EMBL" id="CAF1934354.1"/>
    </source>
</evidence>
<dbReference type="InterPro" id="IPR036291">
    <property type="entry name" value="NAD(P)-bd_dom_sf"/>
</dbReference>
<dbReference type="Proteomes" id="UP000663855">
    <property type="component" value="Unassembled WGS sequence"/>
</dbReference>
<protein>
    <recommendedName>
        <fullName evidence="10">Saccharopine dehydrogenase</fullName>
    </recommendedName>
</protein>
<dbReference type="Proteomes" id="UP000663834">
    <property type="component" value="Unassembled WGS sequence"/>
</dbReference>
<dbReference type="EMBL" id="CAJNOW010011343">
    <property type="protein sequence ID" value="CAF1596507.1"/>
    <property type="molecule type" value="Genomic_DNA"/>
</dbReference>
<evidence type="ECO:0000313" key="7">
    <source>
        <dbReference type="EMBL" id="CAF3909773.1"/>
    </source>
</evidence>
<feature type="domain" description="DUF4166" evidence="2">
    <location>
        <begin position="400"/>
        <end position="558"/>
    </location>
</feature>
<dbReference type="Proteomes" id="UP000663824">
    <property type="component" value="Unassembled WGS sequence"/>
</dbReference>
<evidence type="ECO:0008006" key="10">
    <source>
        <dbReference type="Google" id="ProtNLM"/>
    </source>
</evidence>
<dbReference type="Proteomes" id="UP000681967">
    <property type="component" value="Unassembled WGS sequence"/>
</dbReference>
<dbReference type="EMBL" id="CAJOBJ010001316">
    <property type="protein sequence ID" value="CAF3872944.1"/>
    <property type="molecule type" value="Genomic_DNA"/>
</dbReference>
<dbReference type="EMBL" id="CAJOBH010002505">
    <property type="protein sequence ID" value="CAF3909773.1"/>
    <property type="molecule type" value="Genomic_DNA"/>
</dbReference>
<evidence type="ECO:0000313" key="3">
    <source>
        <dbReference type="EMBL" id="CAF1459079.1"/>
    </source>
</evidence>
<feature type="domain" description="Saccharopine dehydrogenase NADP binding" evidence="1">
    <location>
        <begin position="3"/>
        <end position="108"/>
    </location>
</feature>
<evidence type="ECO:0000313" key="9">
    <source>
        <dbReference type="Proteomes" id="UP000663834"/>
    </source>
</evidence>
<name>A0A816AJA9_9BILA</name>
<organism evidence="4 9">
    <name type="scientific">Rotaria magnacalcarata</name>
    <dbReference type="NCBI Taxonomy" id="392030"/>
    <lineage>
        <taxon>Eukaryota</taxon>
        <taxon>Metazoa</taxon>
        <taxon>Spiralia</taxon>
        <taxon>Gnathifera</taxon>
        <taxon>Rotifera</taxon>
        <taxon>Eurotatoria</taxon>
        <taxon>Bdelloidea</taxon>
        <taxon>Philodinida</taxon>
        <taxon>Philodinidae</taxon>
        <taxon>Rotaria</taxon>
    </lineage>
</organism>
<evidence type="ECO:0000313" key="4">
    <source>
        <dbReference type="EMBL" id="CAF1596507.1"/>
    </source>
</evidence>
<dbReference type="EMBL" id="CAJOBI010002066">
    <property type="protein sequence ID" value="CAF3912709.1"/>
    <property type="molecule type" value="Genomic_DNA"/>
</dbReference>
<proteinExistence type="predicted"/>
<dbReference type="Pfam" id="PF03435">
    <property type="entry name" value="Sacchrp_dh_NADP"/>
    <property type="match status" value="1"/>
</dbReference>
<dbReference type="Gene3D" id="3.40.50.720">
    <property type="entry name" value="NAD(P)-binding Rossmann-like Domain"/>
    <property type="match status" value="1"/>
</dbReference>
<reference evidence="4" key="1">
    <citation type="submission" date="2021-02" db="EMBL/GenBank/DDBJ databases">
        <authorList>
            <person name="Nowell W R."/>
        </authorList>
    </citation>
    <scope>NUCLEOTIDE SEQUENCE</scope>
</reference>
<sequence>MKILILGGYGIFGSRLARLLANQSQLTLFITGRSIKHAKELCNNLHRNAAIIHSLYLDRDNSNIETQLRLIQPDLLVDASGPFQSYDKDPYRVIKACLATSINYIDFADGSDFVKNISQFDTEAKTNDIYILSGVSTCPALTAAVVRRLAKGLTHIHLMKAGITPSPYADVGLNVIRAIASYSGKPIAVMHAGRLTFSYGFTETMRYTICPPGHLPLSNRRFSLVDVPDIRLLPDLWSDINTIWVGAGPMPEGLHRMLNGLAWLTRWRLIPSLTPFAKLFYKTKNIVRWGEHRGGMFVSIEGIDNHGQKYERSWHLIAEGDVGPFIPSMGAAAIIHRVFDGKIPASGARPATMDLELEDYERLFSILDIHSGQWDLRRTNTSISSSSLYKQLLGQAWDRLPQSLQTLHSDNTVKVIGIAQVERGTNIFSRCIGMLVGFPKSGKDVPIQVLFQRKANAELWTRTFADKSFSSWQASGSGHLQNLLIERFGPFSFHLALVVTAGKLHLIVRGWSLFGIRLPGLLAPSGNFYEFDDHGRFNFHVEIKHAFTGLIVRYRGWLMPAN</sequence>
<evidence type="ECO:0000313" key="6">
    <source>
        <dbReference type="EMBL" id="CAF3872944.1"/>
    </source>
</evidence>
<evidence type="ECO:0000259" key="2">
    <source>
        <dbReference type="Pfam" id="PF13761"/>
    </source>
</evidence>
<dbReference type="PANTHER" id="PTHR43796:SF2">
    <property type="entry name" value="CARBOXYNORSPERMIDINE SYNTHASE"/>
    <property type="match status" value="1"/>
</dbReference>
<accession>A0A816AJA9</accession>
<dbReference type="Proteomes" id="UP000681720">
    <property type="component" value="Unassembled WGS sequence"/>
</dbReference>
<dbReference type="Proteomes" id="UP000676336">
    <property type="component" value="Unassembled WGS sequence"/>
</dbReference>